<dbReference type="SUPFAM" id="SSF56214">
    <property type="entry name" value="4'-phosphopantetheinyl transferase"/>
    <property type="match status" value="2"/>
</dbReference>
<dbReference type="Proteomes" id="UP000823927">
    <property type="component" value="Unassembled WGS sequence"/>
</dbReference>
<dbReference type="InterPro" id="IPR050559">
    <property type="entry name" value="P-Pant_transferase_sf"/>
</dbReference>
<evidence type="ECO:0000313" key="4">
    <source>
        <dbReference type="EMBL" id="HIS47864.1"/>
    </source>
</evidence>
<proteinExistence type="inferred from homology"/>
<comment type="caution">
    <text evidence="4">The sequence shown here is derived from an EMBL/GenBank/DDBJ whole genome shotgun (WGS) entry which is preliminary data.</text>
</comment>
<reference evidence="4" key="2">
    <citation type="journal article" date="2021" name="PeerJ">
        <title>Extensive microbial diversity within the chicken gut microbiome revealed by metagenomics and culture.</title>
        <authorList>
            <person name="Gilroy R."/>
            <person name="Ravi A."/>
            <person name="Getino M."/>
            <person name="Pursley I."/>
            <person name="Horton D.L."/>
            <person name="Alikhan N.F."/>
            <person name="Baker D."/>
            <person name="Gharbi K."/>
            <person name="Hall N."/>
            <person name="Watson M."/>
            <person name="Adriaenssens E.M."/>
            <person name="Foster-Nyarko E."/>
            <person name="Jarju S."/>
            <person name="Secka A."/>
            <person name="Antonio M."/>
            <person name="Oren A."/>
            <person name="Chaudhuri R.R."/>
            <person name="La Ragione R."/>
            <person name="Hildebrand F."/>
            <person name="Pallen M.J."/>
        </authorList>
    </citation>
    <scope>NUCLEOTIDE SEQUENCE</scope>
    <source>
        <strain evidence="4">CHK178-757</strain>
    </source>
</reference>
<comment type="similarity">
    <text evidence="1">Belongs to the P-Pant transferase superfamily. Gsp/Sfp/HetI/AcpT family.</text>
</comment>
<reference evidence="4" key="1">
    <citation type="submission" date="2020-10" db="EMBL/GenBank/DDBJ databases">
        <authorList>
            <person name="Gilroy R."/>
        </authorList>
    </citation>
    <scope>NUCLEOTIDE SEQUENCE</scope>
    <source>
        <strain evidence="4">CHK178-757</strain>
    </source>
</reference>
<keyword evidence="2 4" id="KW-0808">Transferase</keyword>
<dbReference type="GO" id="GO:0000287">
    <property type="term" value="F:magnesium ion binding"/>
    <property type="evidence" value="ECO:0007669"/>
    <property type="project" value="InterPro"/>
</dbReference>
<evidence type="ECO:0000259" key="3">
    <source>
        <dbReference type="Pfam" id="PF01648"/>
    </source>
</evidence>
<protein>
    <submittedName>
        <fullName evidence="4">4'-phosphopantetheinyl transferase superfamily protein</fullName>
    </submittedName>
</protein>
<dbReference type="AlphaFoldDB" id="A0A9D1JRK8"/>
<dbReference type="PANTHER" id="PTHR12215:SF10">
    <property type="entry name" value="L-AMINOADIPATE-SEMIALDEHYDE DEHYDROGENASE-PHOSPHOPANTETHEINYL TRANSFERASE"/>
    <property type="match status" value="1"/>
</dbReference>
<accession>A0A9D1JRK8</accession>
<dbReference type="GO" id="GO:0008897">
    <property type="term" value="F:holo-[acyl-carrier-protein] synthase activity"/>
    <property type="evidence" value="ECO:0007669"/>
    <property type="project" value="InterPro"/>
</dbReference>
<dbReference type="Pfam" id="PF01648">
    <property type="entry name" value="ACPS"/>
    <property type="match status" value="1"/>
</dbReference>
<name>A0A9D1JRK8_9FIRM</name>
<dbReference type="GO" id="GO:0019878">
    <property type="term" value="P:lysine biosynthetic process via aminoadipic acid"/>
    <property type="evidence" value="ECO:0007669"/>
    <property type="project" value="TreeGrafter"/>
</dbReference>
<dbReference type="EMBL" id="DVIT01000036">
    <property type="protein sequence ID" value="HIS47864.1"/>
    <property type="molecule type" value="Genomic_DNA"/>
</dbReference>
<dbReference type="PANTHER" id="PTHR12215">
    <property type="entry name" value="PHOSPHOPANTETHEINE TRANSFERASE"/>
    <property type="match status" value="1"/>
</dbReference>
<sequence>MITVYFTHYNDCPPREKYETEHRLGRHLLLSGLKDLFNMDFSPDALENRLQKNPYGKPFLTDHPDIYFNISHCSGLVACAFSHEDVGMDMEQIHTFSPAILKKVLTLKEMEYLEQFKDVPSLYEECFFRFWTLKEAFIKQSGKGLSIPLTDFSFDMDISTVPPVIECSRQDLYFYQEMPEPGYILSLCAPSPMGQIKKIIV</sequence>
<evidence type="ECO:0000256" key="1">
    <source>
        <dbReference type="ARBA" id="ARBA00010990"/>
    </source>
</evidence>
<evidence type="ECO:0000313" key="5">
    <source>
        <dbReference type="Proteomes" id="UP000823927"/>
    </source>
</evidence>
<evidence type="ECO:0000256" key="2">
    <source>
        <dbReference type="ARBA" id="ARBA00022679"/>
    </source>
</evidence>
<feature type="domain" description="4'-phosphopantetheinyl transferase" evidence="3">
    <location>
        <begin position="86"/>
        <end position="175"/>
    </location>
</feature>
<gene>
    <name evidence="4" type="ORF">IAB46_10015</name>
</gene>
<organism evidence="4 5">
    <name type="scientific">Candidatus Scybalocola faecigallinarum</name>
    <dbReference type="NCBI Taxonomy" id="2840941"/>
    <lineage>
        <taxon>Bacteria</taxon>
        <taxon>Bacillati</taxon>
        <taxon>Bacillota</taxon>
        <taxon>Clostridia</taxon>
        <taxon>Lachnospirales</taxon>
        <taxon>Lachnospiraceae</taxon>
        <taxon>Lachnospiraceae incertae sedis</taxon>
        <taxon>Candidatus Scybalocola (ex Gilroy et al. 2021)</taxon>
    </lineage>
</organism>
<dbReference type="Gene3D" id="3.90.470.20">
    <property type="entry name" value="4'-phosphopantetheinyl transferase domain"/>
    <property type="match status" value="1"/>
</dbReference>
<dbReference type="GO" id="GO:0005829">
    <property type="term" value="C:cytosol"/>
    <property type="evidence" value="ECO:0007669"/>
    <property type="project" value="TreeGrafter"/>
</dbReference>
<dbReference type="InterPro" id="IPR008278">
    <property type="entry name" value="4-PPantetheinyl_Trfase_dom"/>
</dbReference>
<dbReference type="InterPro" id="IPR037143">
    <property type="entry name" value="4-PPantetheinyl_Trfase_dom_sf"/>
</dbReference>